<dbReference type="InterPro" id="IPR036734">
    <property type="entry name" value="Neur_chan_lig-bd_sf"/>
</dbReference>
<evidence type="ECO:0000313" key="4">
    <source>
        <dbReference type="WBParaSite" id="Hba_12198"/>
    </source>
</evidence>
<dbReference type="SUPFAM" id="SSF63712">
    <property type="entry name" value="Nicotinic receptor ligand binding domain-like"/>
    <property type="match status" value="1"/>
</dbReference>
<keyword evidence="3" id="KW-1185">Reference proteome</keyword>
<sequence>MISPLLFLFTLSPIFGLETVDELLRHKSKRPPSENETHPLDVKLGMYLESLGNFRSTEMSFDADIYVYMSWKDIRLAHNFSDFILSNGFSNVFHSCVEL</sequence>
<feature type="signal peptide" evidence="1">
    <location>
        <begin position="1"/>
        <end position="16"/>
    </location>
</feature>
<organism evidence="3 4">
    <name type="scientific">Heterorhabditis bacteriophora</name>
    <name type="common">Entomopathogenic nematode worm</name>
    <dbReference type="NCBI Taxonomy" id="37862"/>
    <lineage>
        <taxon>Eukaryota</taxon>
        <taxon>Metazoa</taxon>
        <taxon>Ecdysozoa</taxon>
        <taxon>Nematoda</taxon>
        <taxon>Chromadorea</taxon>
        <taxon>Rhabditida</taxon>
        <taxon>Rhabditina</taxon>
        <taxon>Rhabditomorpha</taxon>
        <taxon>Strongyloidea</taxon>
        <taxon>Heterorhabditidae</taxon>
        <taxon>Heterorhabditis</taxon>
    </lineage>
</organism>
<evidence type="ECO:0000259" key="2">
    <source>
        <dbReference type="Pfam" id="PF02931"/>
    </source>
</evidence>
<proteinExistence type="predicted"/>
<protein>
    <submittedName>
        <fullName evidence="4">Neur_chan_LBD domain-containing protein</fullName>
    </submittedName>
</protein>
<accession>A0A1I7X3N1</accession>
<evidence type="ECO:0000313" key="3">
    <source>
        <dbReference type="Proteomes" id="UP000095283"/>
    </source>
</evidence>
<dbReference type="GO" id="GO:0005230">
    <property type="term" value="F:extracellular ligand-gated monoatomic ion channel activity"/>
    <property type="evidence" value="ECO:0007669"/>
    <property type="project" value="InterPro"/>
</dbReference>
<dbReference type="Proteomes" id="UP000095283">
    <property type="component" value="Unplaced"/>
</dbReference>
<evidence type="ECO:0000256" key="1">
    <source>
        <dbReference type="SAM" id="SignalP"/>
    </source>
</evidence>
<dbReference type="InterPro" id="IPR006202">
    <property type="entry name" value="Neur_chan_lig-bd"/>
</dbReference>
<dbReference type="WBParaSite" id="Hba_12198">
    <property type="protein sequence ID" value="Hba_12198"/>
    <property type="gene ID" value="Hba_12198"/>
</dbReference>
<dbReference type="Pfam" id="PF02931">
    <property type="entry name" value="Neur_chan_LBD"/>
    <property type="match status" value="1"/>
</dbReference>
<dbReference type="Gene3D" id="2.70.170.10">
    <property type="entry name" value="Neurotransmitter-gated ion-channel ligand-binding domain"/>
    <property type="match status" value="1"/>
</dbReference>
<name>A0A1I7X3N1_HETBA</name>
<dbReference type="AlphaFoldDB" id="A0A1I7X3N1"/>
<feature type="chain" id="PRO_5009310991" evidence="1">
    <location>
        <begin position="17"/>
        <end position="99"/>
    </location>
</feature>
<reference evidence="4" key="1">
    <citation type="submission" date="2016-11" db="UniProtKB">
        <authorList>
            <consortium name="WormBaseParasite"/>
        </authorList>
    </citation>
    <scope>IDENTIFICATION</scope>
</reference>
<feature type="domain" description="Neurotransmitter-gated ion-channel ligand-binding" evidence="2">
    <location>
        <begin position="20"/>
        <end position="83"/>
    </location>
</feature>
<keyword evidence="1" id="KW-0732">Signal</keyword>
<dbReference type="GO" id="GO:0016020">
    <property type="term" value="C:membrane"/>
    <property type="evidence" value="ECO:0007669"/>
    <property type="project" value="InterPro"/>
</dbReference>